<dbReference type="EMBL" id="JAHDVG010000478">
    <property type="protein sequence ID" value="KAH1175042.1"/>
    <property type="molecule type" value="Genomic_DNA"/>
</dbReference>
<evidence type="ECO:0000313" key="2">
    <source>
        <dbReference type="EMBL" id="KAH1175042.1"/>
    </source>
</evidence>
<sequence length="111" mass="12032">MPSSLDGSTAPRGKFNQQPCLEERDGTGKNPVSWNNLKSCGCHWLLPWVPEREEGKTMQEKLGPNGKSGEVEEAEEAAILLNDPALLSTPETAVKGKQDLLLCGHGHIVKV</sequence>
<organism evidence="2 3">
    <name type="scientific">Mauremys mutica</name>
    <name type="common">yellowpond turtle</name>
    <dbReference type="NCBI Taxonomy" id="74926"/>
    <lineage>
        <taxon>Eukaryota</taxon>
        <taxon>Metazoa</taxon>
        <taxon>Chordata</taxon>
        <taxon>Craniata</taxon>
        <taxon>Vertebrata</taxon>
        <taxon>Euteleostomi</taxon>
        <taxon>Archelosauria</taxon>
        <taxon>Testudinata</taxon>
        <taxon>Testudines</taxon>
        <taxon>Cryptodira</taxon>
        <taxon>Durocryptodira</taxon>
        <taxon>Testudinoidea</taxon>
        <taxon>Geoemydidae</taxon>
        <taxon>Geoemydinae</taxon>
        <taxon>Mauremys</taxon>
    </lineage>
</organism>
<keyword evidence="3" id="KW-1185">Reference proteome</keyword>
<protein>
    <submittedName>
        <fullName evidence="2">Uncharacterized protein</fullName>
    </submittedName>
</protein>
<proteinExistence type="predicted"/>
<evidence type="ECO:0000256" key="1">
    <source>
        <dbReference type="SAM" id="MobiDB-lite"/>
    </source>
</evidence>
<reference evidence="2" key="1">
    <citation type="submission" date="2021-09" db="EMBL/GenBank/DDBJ databases">
        <title>The genome of Mauremys mutica provides insights into the evolution of semi-aquatic lifestyle.</title>
        <authorList>
            <person name="Gong S."/>
            <person name="Gao Y."/>
        </authorList>
    </citation>
    <scope>NUCLEOTIDE SEQUENCE</scope>
    <source>
        <strain evidence="2">MM-2020</strain>
        <tissue evidence="2">Muscle</tissue>
    </source>
</reference>
<evidence type="ECO:0000313" key="3">
    <source>
        <dbReference type="Proteomes" id="UP000827986"/>
    </source>
</evidence>
<feature type="region of interest" description="Disordered" evidence="1">
    <location>
        <begin position="1"/>
        <end position="32"/>
    </location>
</feature>
<dbReference type="AlphaFoldDB" id="A0A9D3X7P8"/>
<accession>A0A9D3X7P8</accession>
<gene>
    <name evidence="2" type="ORF">KIL84_021456</name>
</gene>
<name>A0A9D3X7P8_9SAUR</name>
<comment type="caution">
    <text evidence="2">The sequence shown here is derived from an EMBL/GenBank/DDBJ whole genome shotgun (WGS) entry which is preliminary data.</text>
</comment>
<dbReference type="Proteomes" id="UP000827986">
    <property type="component" value="Unassembled WGS sequence"/>
</dbReference>